<sequence>MEEYNWVQYAAQHQPQQARPLEIKVEPSLDSTSFSLISPPSSPSAYPGPRSASGDPGPFPAPIRRRSNNSIASPKRAKPYPILTRELRLRTEESGAMGHQPYDTWSPTSMRDVSPSRSSSEGGDQRTPSSYTLSNALVSPQSLSVPHIDTRPQSASSNMTTSSLTGAMGDTHISANSCSPSPTDGPAYNMQRVAWDADQAHAPVAQHHYSTNHAVNRSHEPNMQYREAPSSGSMPNTSYTPFDYHHHTSESISPRSGDLPSLYSDSQQYSYHPVRPHPTIQTRSLAAPEPSDPYETISPMSPDDPRPPPQWNSHEQYEEEIQFLQRKVRELELINESARLRQKDLERELAKDLSGASQSQSHVSSSSSHGLPSPILTPSPQTAGFHASWQARTEARVRHFCSLNRAGNALCAWHDSRRERRAYPPRMAPPGRLNCGCTHAEALFEESLSRHGVGSYHPGESVRMDPALRNPLLKLLQTRYGYRDGDFERDITTGEWVEGEGHSIWEHNAITGVPAYRKK</sequence>
<feature type="compositionally biased region" description="Polar residues" evidence="2">
    <location>
        <begin position="230"/>
        <end position="240"/>
    </location>
</feature>
<proteinExistence type="predicted"/>
<feature type="compositionally biased region" description="Low complexity" evidence="2">
    <location>
        <begin position="109"/>
        <end position="120"/>
    </location>
</feature>
<dbReference type="Proteomes" id="UP000076532">
    <property type="component" value="Unassembled WGS sequence"/>
</dbReference>
<keyword evidence="1" id="KW-0175">Coiled coil</keyword>
<feature type="coiled-coil region" evidence="1">
    <location>
        <begin position="314"/>
        <end position="348"/>
    </location>
</feature>
<accession>A0A166RB54</accession>
<organism evidence="3 4">
    <name type="scientific">Athelia psychrophila</name>
    <dbReference type="NCBI Taxonomy" id="1759441"/>
    <lineage>
        <taxon>Eukaryota</taxon>
        <taxon>Fungi</taxon>
        <taxon>Dikarya</taxon>
        <taxon>Basidiomycota</taxon>
        <taxon>Agaricomycotina</taxon>
        <taxon>Agaricomycetes</taxon>
        <taxon>Agaricomycetidae</taxon>
        <taxon>Atheliales</taxon>
        <taxon>Atheliaceae</taxon>
        <taxon>Athelia</taxon>
    </lineage>
</organism>
<gene>
    <name evidence="3" type="ORF">FIBSPDRAFT_927769</name>
</gene>
<name>A0A166RB54_9AGAM</name>
<keyword evidence="4" id="KW-1185">Reference proteome</keyword>
<evidence type="ECO:0000313" key="4">
    <source>
        <dbReference type="Proteomes" id="UP000076532"/>
    </source>
</evidence>
<feature type="compositionally biased region" description="Low complexity" evidence="2">
    <location>
        <begin position="353"/>
        <end position="374"/>
    </location>
</feature>
<dbReference type="AlphaFoldDB" id="A0A166RB54"/>
<evidence type="ECO:0000256" key="1">
    <source>
        <dbReference type="SAM" id="Coils"/>
    </source>
</evidence>
<dbReference type="EMBL" id="KV417505">
    <property type="protein sequence ID" value="KZP28094.1"/>
    <property type="molecule type" value="Genomic_DNA"/>
</dbReference>
<feature type="region of interest" description="Disordered" evidence="2">
    <location>
        <begin position="29"/>
        <end position="132"/>
    </location>
</feature>
<feature type="region of interest" description="Disordered" evidence="2">
    <location>
        <begin position="351"/>
        <end position="382"/>
    </location>
</feature>
<dbReference type="STRING" id="436010.A0A166RB54"/>
<dbReference type="OrthoDB" id="3222060at2759"/>
<reference evidence="3 4" key="1">
    <citation type="journal article" date="2016" name="Mol. Biol. Evol.">
        <title>Comparative Genomics of Early-Diverging Mushroom-Forming Fungi Provides Insights into the Origins of Lignocellulose Decay Capabilities.</title>
        <authorList>
            <person name="Nagy L.G."/>
            <person name="Riley R."/>
            <person name="Tritt A."/>
            <person name="Adam C."/>
            <person name="Daum C."/>
            <person name="Floudas D."/>
            <person name="Sun H."/>
            <person name="Yadav J.S."/>
            <person name="Pangilinan J."/>
            <person name="Larsson K.H."/>
            <person name="Matsuura K."/>
            <person name="Barry K."/>
            <person name="Labutti K."/>
            <person name="Kuo R."/>
            <person name="Ohm R.A."/>
            <person name="Bhattacharya S.S."/>
            <person name="Shirouzu T."/>
            <person name="Yoshinaga Y."/>
            <person name="Martin F.M."/>
            <person name="Grigoriev I.V."/>
            <person name="Hibbett D.S."/>
        </authorList>
    </citation>
    <scope>NUCLEOTIDE SEQUENCE [LARGE SCALE GENOMIC DNA]</scope>
    <source>
        <strain evidence="3 4">CBS 109695</strain>
    </source>
</reference>
<evidence type="ECO:0000256" key="2">
    <source>
        <dbReference type="SAM" id="MobiDB-lite"/>
    </source>
</evidence>
<evidence type="ECO:0000313" key="3">
    <source>
        <dbReference type="EMBL" id="KZP28094.1"/>
    </source>
</evidence>
<feature type="compositionally biased region" description="Low complexity" evidence="2">
    <location>
        <begin position="31"/>
        <end position="53"/>
    </location>
</feature>
<feature type="region of interest" description="Disordered" evidence="2">
    <location>
        <begin position="211"/>
        <end position="312"/>
    </location>
</feature>
<protein>
    <submittedName>
        <fullName evidence="3">Uncharacterized protein</fullName>
    </submittedName>
</protein>